<evidence type="ECO:0000313" key="8">
    <source>
        <dbReference type="EMBL" id="PPK94716.1"/>
    </source>
</evidence>
<dbReference type="Gene3D" id="3.40.50.150">
    <property type="entry name" value="Vaccinia Virus protein VP39"/>
    <property type="match status" value="2"/>
</dbReference>
<dbReference type="PROSITE" id="PS00092">
    <property type="entry name" value="N6_MTASE"/>
    <property type="match status" value="1"/>
</dbReference>
<reference evidence="8 9" key="1">
    <citation type="submission" date="2018-02" db="EMBL/GenBank/DDBJ databases">
        <title>Genomic Encyclopedia of Archaeal and Bacterial Type Strains, Phase II (KMG-II): from individual species to whole genera.</title>
        <authorList>
            <person name="Goeker M."/>
        </authorList>
    </citation>
    <scope>NUCLEOTIDE SEQUENCE [LARGE SCALE GENOMIC DNA]</scope>
    <source>
        <strain evidence="8 9">DSM 22857</strain>
    </source>
</reference>
<dbReference type="InterPro" id="IPR001091">
    <property type="entry name" value="RM_Methyltransferase"/>
</dbReference>
<evidence type="ECO:0000256" key="4">
    <source>
        <dbReference type="ARBA" id="ARBA00022679"/>
    </source>
</evidence>
<evidence type="ECO:0000313" key="9">
    <source>
        <dbReference type="Proteomes" id="UP000239485"/>
    </source>
</evidence>
<dbReference type="InterPro" id="IPR029063">
    <property type="entry name" value="SAM-dependent_MTases_sf"/>
</dbReference>
<evidence type="ECO:0000259" key="7">
    <source>
        <dbReference type="Pfam" id="PF26049"/>
    </source>
</evidence>
<dbReference type="SUPFAM" id="SSF53335">
    <property type="entry name" value="S-adenosyl-L-methionine-dependent methyltransferases"/>
    <property type="match status" value="2"/>
</dbReference>
<dbReference type="GO" id="GO:0008170">
    <property type="term" value="F:N-methyltransferase activity"/>
    <property type="evidence" value="ECO:0007669"/>
    <property type="project" value="InterPro"/>
</dbReference>
<keyword evidence="2" id="KW-0698">rRNA processing</keyword>
<comment type="caution">
    <text evidence="8">The sequence shown here is derived from an EMBL/GenBank/DDBJ whole genome shotgun (WGS) entry which is preliminary data.</text>
</comment>
<dbReference type="Pfam" id="PF05175">
    <property type="entry name" value="MTS"/>
    <property type="match status" value="2"/>
</dbReference>
<dbReference type="PANTHER" id="PTHR47816">
    <property type="entry name" value="RIBOSOMAL RNA SMALL SUBUNIT METHYLTRANSFERASE C"/>
    <property type="match status" value="1"/>
</dbReference>
<name>A0A2S6IKL9_9ACTN</name>
<accession>A0A2S6IKL9</accession>
<keyword evidence="4 8" id="KW-0808">Transferase</keyword>
<evidence type="ECO:0000259" key="6">
    <source>
        <dbReference type="Pfam" id="PF05175"/>
    </source>
</evidence>
<evidence type="ECO:0000256" key="3">
    <source>
        <dbReference type="ARBA" id="ARBA00022603"/>
    </source>
</evidence>
<organism evidence="8 9">
    <name type="scientific">Kineococcus xinjiangensis</name>
    <dbReference type="NCBI Taxonomy" id="512762"/>
    <lineage>
        <taxon>Bacteria</taxon>
        <taxon>Bacillati</taxon>
        <taxon>Actinomycetota</taxon>
        <taxon>Actinomycetes</taxon>
        <taxon>Kineosporiales</taxon>
        <taxon>Kineosporiaceae</taxon>
        <taxon>Kineococcus</taxon>
    </lineage>
</organism>
<dbReference type="RefSeq" id="WP_211291066.1">
    <property type="nucleotide sequence ID" value="NZ_PTJD01000007.1"/>
</dbReference>
<dbReference type="InterPro" id="IPR058679">
    <property type="entry name" value="RlmG_N"/>
</dbReference>
<evidence type="ECO:0000256" key="2">
    <source>
        <dbReference type="ARBA" id="ARBA00022552"/>
    </source>
</evidence>
<feature type="domain" description="RlmG N-terminal" evidence="7">
    <location>
        <begin position="8"/>
        <end position="204"/>
    </location>
</feature>
<sequence>MPAPDESELVVAGRPLRLQRYPHEPRELLRAFDAADEYLLDHVLSSGEPARELAELSGLPAGVDLAEAARAGSLVLLDDRWGALATALAEHSPVSVTDSAVARAAARANLARHAPEAVVPLLGAGERWPGRVDVLLVRLPKTLSLLEEQLHRLRPALHPGSVVVAAGMVKEVHTSTLMLFEELLGPVRTSRARRKARLLVCAPSAEVLGAPRPCPWPRSLLLDDAPEPLAGVRVVQHGGVFSAGGLDVGTRLLLEVLGARRRFRAGEHVLDLGCGNGVLGLAAARAQPGVEVTFVDDSDLAVASAAATWRDNAPAGARARFLVGDSATASTGAETGAGTGAGAGRDAGEQGTGEQVPAGSVDVVLNNPPFHVHGSVTASTAHRMFRDARRVLRPGGELWVVGNRHLGHHVSLRRLFGAVDVVAGHPKFVVLRAVRR</sequence>
<dbReference type="PRINTS" id="PR00508">
    <property type="entry name" value="S21N4MTFRASE"/>
</dbReference>
<feature type="domain" description="Methyltransferase small" evidence="6">
    <location>
        <begin position="354"/>
        <end position="432"/>
    </location>
</feature>
<keyword evidence="9" id="KW-1185">Reference proteome</keyword>
<evidence type="ECO:0000256" key="5">
    <source>
        <dbReference type="SAM" id="MobiDB-lite"/>
    </source>
</evidence>
<gene>
    <name evidence="8" type="ORF">CLV92_107219</name>
</gene>
<feature type="compositionally biased region" description="Gly residues" evidence="5">
    <location>
        <begin position="335"/>
        <end position="345"/>
    </location>
</feature>
<dbReference type="PANTHER" id="PTHR47816:SF5">
    <property type="entry name" value="RIBOSOMAL RNA LARGE SUBUNIT METHYLTRANSFERASE G"/>
    <property type="match status" value="1"/>
</dbReference>
<dbReference type="CDD" id="cd02440">
    <property type="entry name" value="AdoMet_MTases"/>
    <property type="match status" value="1"/>
</dbReference>
<keyword evidence="1" id="KW-0963">Cytoplasm</keyword>
<dbReference type="GO" id="GO:0032259">
    <property type="term" value="P:methylation"/>
    <property type="evidence" value="ECO:0007669"/>
    <property type="project" value="UniProtKB-KW"/>
</dbReference>
<dbReference type="GO" id="GO:0008757">
    <property type="term" value="F:S-adenosylmethionine-dependent methyltransferase activity"/>
    <property type="evidence" value="ECO:0007669"/>
    <property type="project" value="InterPro"/>
</dbReference>
<dbReference type="EMBL" id="PTJD01000007">
    <property type="protein sequence ID" value="PPK94716.1"/>
    <property type="molecule type" value="Genomic_DNA"/>
</dbReference>
<dbReference type="Proteomes" id="UP000239485">
    <property type="component" value="Unassembled WGS sequence"/>
</dbReference>
<dbReference type="GO" id="GO:0003677">
    <property type="term" value="F:DNA binding"/>
    <property type="evidence" value="ECO:0007669"/>
    <property type="project" value="InterPro"/>
</dbReference>
<dbReference type="AlphaFoldDB" id="A0A2S6IKL9"/>
<dbReference type="InterPro" id="IPR007848">
    <property type="entry name" value="Small_mtfrase_dom"/>
</dbReference>
<feature type="region of interest" description="Disordered" evidence="5">
    <location>
        <begin position="332"/>
        <end position="356"/>
    </location>
</feature>
<evidence type="ECO:0000256" key="1">
    <source>
        <dbReference type="ARBA" id="ARBA00022490"/>
    </source>
</evidence>
<protein>
    <submittedName>
        <fullName evidence="8">16S rRNA (Guanine1207-N2)-methyltransferase</fullName>
    </submittedName>
</protein>
<feature type="domain" description="Methyltransferase small" evidence="6">
    <location>
        <begin position="232"/>
        <end position="325"/>
    </location>
</feature>
<keyword evidence="3 8" id="KW-0489">Methyltransferase</keyword>
<dbReference type="InterPro" id="IPR046977">
    <property type="entry name" value="RsmC/RlmG"/>
</dbReference>
<dbReference type="GO" id="GO:0006364">
    <property type="term" value="P:rRNA processing"/>
    <property type="evidence" value="ECO:0007669"/>
    <property type="project" value="UniProtKB-KW"/>
</dbReference>
<dbReference type="Pfam" id="PF26049">
    <property type="entry name" value="RLMG_N"/>
    <property type="match status" value="1"/>
</dbReference>
<dbReference type="InterPro" id="IPR002052">
    <property type="entry name" value="DNA_methylase_N6_adenine_CS"/>
</dbReference>
<proteinExistence type="predicted"/>